<dbReference type="InterPro" id="IPR015943">
    <property type="entry name" value="WD40/YVTN_repeat-like_dom_sf"/>
</dbReference>
<feature type="compositionally biased region" description="Polar residues" evidence="1">
    <location>
        <begin position="488"/>
        <end position="501"/>
    </location>
</feature>
<feature type="domain" description="Inositol polyphosphate-related phosphatase" evidence="2">
    <location>
        <begin position="877"/>
        <end position="1214"/>
    </location>
</feature>
<feature type="compositionally biased region" description="Polar residues" evidence="1">
    <location>
        <begin position="394"/>
        <end position="404"/>
    </location>
</feature>
<feature type="compositionally biased region" description="Basic and acidic residues" evidence="1">
    <location>
        <begin position="129"/>
        <end position="153"/>
    </location>
</feature>
<dbReference type="VEuPathDB" id="FungiDB:PV10_04392"/>
<dbReference type="SMART" id="SM00320">
    <property type="entry name" value="WD40"/>
    <property type="match status" value="3"/>
</dbReference>
<dbReference type="InterPro" id="IPR017993">
    <property type="entry name" value="Atrophin-1"/>
</dbReference>
<evidence type="ECO:0000313" key="3">
    <source>
        <dbReference type="EMBL" id="RVX67335.1"/>
    </source>
</evidence>
<feature type="compositionally biased region" description="Pro residues" evidence="1">
    <location>
        <begin position="278"/>
        <end position="288"/>
    </location>
</feature>
<protein>
    <recommendedName>
        <fullName evidence="2">Inositol polyphosphate-related phosphatase domain-containing protein</fullName>
    </recommendedName>
</protein>
<dbReference type="AlphaFoldDB" id="A0A438MUC6"/>
<name>A0A438MUC6_EXOME</name>
<dbReference type="InterPro" id="IPR036322">
    <property type="entry name" value="WD40_repeat_dom_sf"/>
</dbReference>
<dbReference type="PRINTS" id="PR01222">
    <property type="entry name" value="ATROPHIN"/>
</dbReference>
<dbReference type="PANTHER" id="PTHR11200">
    <property type="entry name" value="INOSITOL 5-PHOSPHATASE"/>
    <property type="match status" value="1"/>
</dbReference>
<feature type="compositionally biased region" description="Basic and acidic residues" evidence="1">
    <location>
        <begin position="181"/>
        <end position="191"/>
    </location>
</feature>
<sequence length="1263" mass="140000">MAQNPNDRPDAASIKPVSSLRSHFEGLKVSQQPSDERGPSIPPSPLALRPVDASSPSPAVRASFDLPRPISPWGGATLTTQPSAKTSTKGTASPPRFTHKRPMSMLLPASPQLAPSVRIDSPRSPPRTFFDRSASRSPERIDDTPFAKVRELVSQHSSRSSSRPSSPRRPSVAADVSASVKPREDDPEAKAASKQPIKPPPPVNRADKPKIPAKPVTIAMPPPTTLDPDSRRPSMDARVSPFSTPPSSDESSPAMSPDLAPPSVLRPSYPSHSSPRSVPSPSPTPPSEQSPSRGSDPRTMGFSSRSAIASERKDPRAMGFANPHSEARPPSQPAPVPARASTVSDRIVRDPRDLGFSTVKPTPRVVSDQIRRVPSPPSASVSRAQPLRDPRTLGFSSKTTQDPSPSDLEHRPGLPPRRPLEPPPRPSNESKYNNRPMHALPPATTPERPERPKRPISSAPVSRAPTASIDGRFPPPPKRGSLDDHEQTASATTSRVQTFPSDTVHHPNGLPRNLRDDSDDAETMVEEPATTRSEYPDATNTNRRPPYCKDSPWEIPTKSDSRIVDVSGKFLCTAGYTTRVFDMSTGAQVMSINHGETVKVTAVLFKPGADLASEGQRLWLGTNIGDIMEVDIDTHTVMTTNSSHNKREIVRILRSGRDVWSLDDDGKLFVWKADETGVPNLKYSHVSHKVQKGHTFSMAVDAKLWLATGKEIRVYKPGNESSFTALTKPLSQHGSGDVTCGTFSTEGVHKAYFGHIDGRVTIYSRDDFSCIGNVKASDYKINALSFVGDRLWAAFKTGMIYVYDTTSSPWKVKKDWRAHNGPVTDVLLDPASVWTLQRLQVVSIGHDNFVRLWDAALEDDWIESEMQERDIEYCKFREVRAAVVTWNVGASTPYDLRSDFISDAIHAEDPPEILVFGFQEVVDLEDRTVTAKSILGFGKKKDTVKTEQYQSRVYREWRDYLSKVISRYSTHYNYTEVHTSSLIGLFQCVFIRQVERANIRDLEAASVKLGLKGHYGNKGALVTRFVLDDSTICFVNCHLAAGQTHTSHRNNDVATILEAESLSSQRDPDERSSLYVGGGDGTQILDHEICILNGDLNYRIDAIPRDTVIQMIKRGEMTKLLERDQIMVSRRRVSGFRLAPFNELPITFAPTYKYDVGTDNYDSSDKKRAPAWCDRLLYRGSGRVKQIEYRRHEVRTSDHRPVSGIFKIRVKTIDKRRRGEVREDCYRRFNGVKKALAEKVSVEYLVGVLGVEAKEARDLLRGA</sequence>
<evidence type="ECO:0000256" key="1">
    <source>
        <dbReference type="SAM" id="MobiDB-lite"/>
    </source>
</evidence>
<gene>
    <name evidence="3" type="ORF">B0A52_09116</name>
</gene>
<evidence type="ECO:0000313" key="4">
    <source>
        <dbReference type="Proteomes" id="UP000288859"/>
    </source>
</evidence>
<feature type="compositionally biased region" description="Low complexity" evidence="1">
    <location>
        <begin position="157"/>
        <end position="171"/>
    </location>
</feature>
<dbReference type="SUPFAM" id="SSF50978">
    <property type="entry name" value="WD40 repeat-like"/>
    <property type="match status" value="1"/>
</dbReference>
<dbReference type="SMART" id="SM00128">
    <property type="entry name" value="IPPc"/>
    <property type="match status" value="1"/>
</dbReference>
<comment type="caution">
    <text evidence="3">The sequence shown here is derived from an EMBL/GenBank/DDBJ whole genome shotgun (WGS) entry which is preliminary data.</text>
</comment>
<feature type="compositionally biased region" description="Polar residues" evidence="1">
    <location>
        <begin position="241"/>
        <end position="254"/>
    </location>
</feature>
<dbReference type="Gene3D" id="2.130.10.10">
    <property type="entry name" value="YVTN repeat-like/Quinoprotein amine dehydrogenase"/>
    <property type="match status" value="1"/>
</dbReference>
<feature type="compositionally biased region" description="Low complexity" evidence="1">
    <location>
        <begin position="267"/>
        <end position="277"/>
    </location>
</feature>
<dbReference type="InterPro" id="IPR000300">
    <property type="entry name" value="IPPc"/>
</dbReference>
<feature type="region of interest" description="Disordered" evidence="1">
    <location>
        <begin position="1"/>
        <end position="553"/>
    </location>
</feature>
<dbReference type="SUPFAM" id="SSF56219">
    <property type="entry name" value="DNase I-like"/>
    <property type="match status" value="1"/>
</dbReference>
<dbReference type="OrthoDB" id="2248459at2759"/>
<feature type="compositionally biased region" description="Polar residues" evidence="1">
    <location>
        <begin position="77"/>
        <end position="91"/>
    </location>
</feature>
<dbReference type="InterPro" id="IPR001680">
    <property type="entry name" value="WD40_rpt"/>
</dbReference>
<proteinExistence type="predicted"/>
<dbReference type="Proteomes" id="UP000288859">
    <property type="component" value="Unassembled WGS sequence"/>
</dbReference>
<reference evidence="3 4" key="1">
    <citation type="submission" date="2017-03" db="EMBL/GenBank/DDBJ databases">
        <title>Genomes of endolithic fungi from Antarctica.</title>
        <authorList>
            <person name="Coleine C."/>
            <person name="Masonjones S."/>
            <person name="Stajich J.E."/>
        </authorList>
    </citation>
    <scope>NUCLEOTIDE SEQUENCE [LARGE SCALE GENOMIC DNA]</scope>
    <source>
        <strain evidence="3 4">CCFEE 6314</strain>
    </source>
</reference>
<dbReference type="EMBL" id="NAJM01000049">
    <property type="protein sequence ID" value="RVX67335.1"/>
    <property type="molecule type" value="Genomic_DNA"/>
</dbReference>
<dbReference type="Pfam" id="PF22669">
    <property type="entry name" value="Exo_endo_phos2"/>
    <property type="match status" value="1"/>
</dbReference>
<organism evidence="3 4">
    <name type="scientific">Exophiala mesophila</name>
    <name type="common">Black yeast-like fungus</name>
    <dbReference type="NCBI Taxonomy" id="212818"/>
    <lineage>
        <taxon>Eukaryota</taxon>
        <taxon>Fungi</taxon>
        <taxon>Dikarya</taxon>
        <taxon>Ascomycota</taxon>
        <taxon>Pezizomycotina</taxon>
        <taxon>Eurotiomycetes</taxon>
        <taxon>Chaetothyriomycetidae</taxon>
        <taxon>Chaetothyriales</taxon>
        <taxon>Herpotrichiellaceae</taxon>
        <taxon>Exophiala</taxon>
    </lineage>
</organism>
<feature type="compositionally biased region" description="Polar residues" evidence="1">
    <location>
        <begin position="530"/>
        <end position="543"/>
    </location>
</feature>
<dbReference type="GO" id="GO:0004439">
    <property type="term" value="F:phosphatidylinositol-4,5-bisphosphate 5-phosphatase activity"/>
    <property type="evidence" value="ECO:0007669"/>
    <property type="project" value="TreeGrafter"/>
</dbReference>
<dbReference type="Gene3D" id="3.60.10.10">
    <property type="entry name" value="Endonuclease/exonuclease/phosphatase"/>
    <property type="match status" value="1"/>
</dbReference>
<dbReference type="InterPro" id="IPR046985">
    <property type="entry name" value="IP5"/>
</dbReference>
<evidence type="ECO:0000259" key="2">
    <source>
        <dbReference type="SMART" id="SM00128"/>
    </source>
</evidence>
<dbReference type="GO" id="GO:0046856">
    <property type="term" value="P:phosphatidylinositol dephosphorylation"/>
    <property type="evidence" value="ECO:0007669"/>
    <property type="project" value="InterPro"/>
</dbReference>
<accession>A0A438MUC6</accession>
<dbReference type="PANTHER" id="PTHR11200:SF240">
    <property type="entry name" value="INOSITOL POLYPHOSPHATE 5-PHOSPHATASE C9G1.10C-RELATED"/>
    <property type="match status" value="1"/>
</dbReference>
<dbReference type="InterPro" id="IPR036691">
    <property type="entry name" value="Endo/exonu/phosph_ase_sf"/>
</dbReference>
<dbReference type="FunFam" id="3.60.10.10:FF:000036">
    <property type="entry name" value="Inositol polyphosphate phosphatase, putative"/>
    <property type="match status" value="1"/>
</dbReference>
<feature type="compositionally biased region" description="Pro residues" evidence="1">
    <location>
        <begin position="413"/>
        <end position="426"/>
    </location>
</feature>